<name>A0A8E2DWP9_9PEZI</name>
<evidence type="ECO:0000313" key="3">
    <source>
        <dbReference type="Proteomes" id="UP000250266"/>
    </source>
</evidence>
<dbReference type="Proteomes" id="UP000250266">
    <property type="component" value="Unassembled WGS sequence"/>
</dbReference>
<organism evidence="2 3">
    <name type="scientific">Lepidopterella palustris CBS 459.81</name>
    <dbReference type="NCBI Taxonomy" id="1314670"/>
    <lineage>
        <taxon>Eukaryota</taxon>
        <taxon>Fungi</taxon>
        <taxon>Dikarya</taxon>
        <taxon>Ascomycota</taxon>
        <taxon>Pezizomycotina</taxon>
        <taxon>Dothideomycetes</taxon>
        <taxon>Pleosporomycetidae</taxon>
        <taxon>Mytilinidiales</taxon>
        <taxon>Argynnaceae</taxon>
        <taxon>Lepidopterella</taxon>
    </lineage>
</organism>
<protein>
    <submittedName>
        <fullName evidence="2">Uncharacterized protein</fullName>
    </submittedName>
</protein>
<dbReference type="OrthoDB" id="4779287at2759"/>
<proteinExistence type="predicted"/>
<gene>
    <name evidence="2" type="ORF">K432DRAFT_399167</name>
</gene>
<feature type="chain" id="PRO_5034021952" evidence="1">
    <location>
        <begin position="18"/>
        <end position="264"/>
    </location>
</feature>
<sequence length="264" mass="26449">MLIPLFLISTLALQSHASFQKAQEIHVALEARNPSYGGYALAEDPCPANLGSCPDGKCCPLNTYCKIAGTLAGYACCPDTNDCVHAVQAAPACAEDSWVLWYGVNGYFCCLQGEIGILPSKGQTRVGFCVRGDVPVSAQQTATLVAPAKVSGSVSLATGVSLPTGSGSVSVTSAAPSSIPGVTGTATVSAESTAVTSSGAAPSSMLGVTGTATVNSKSVKPSGTAAAASATVTGAGPESAKVILPGMVGVVSHIFLAFFRDMLR</sequence>
<feature type="signal peptide" evidence="1">
    <location>
        <begin position="1"/>
        <end position="17"/>
    </location>
</feature>
<dbReference type="EMBL" id="KV746073">
    <property type="protein sequence ID" value="OCK72999.1"/>
    <property type="molecule type" value="Genomic_DNA"/>
</dbReference>
<evidence type="ECO:0000256" key="1">
    <source>
        <dbReference type="SAM" id="SignalP"/>
    </source>
</evidence>
<keyword evidence="1" id="KW-0732">Signal</keyword>
<dbReference type="AlphaFoldDB" id="A0A8E2DWP9"/>
<keyword evidence="3" id="KW-1185">Reference proteome</keyword>
<accession>A0A8E2DWP9</accession>
<evidence type="ECO:0000313" key="2">
    <source>
        <dbReference type="EMBL" id="OCK72999.1"/>
    </source>
</evidence>
<reference evidence="2 3" key="1">
    <citation type="journal article" date="2016" name="Nat. Commun.">
        <title>Ectomycorrhizal ecology is imprinted in the genome of the dominant symbiotic fungus Cenococcum geophilum.</title>
        <authorList>
            <consortium name="DOE Joint Genome Institute"/>
            <person name="Peter M."/>
            <person name="Kohler A."/>
            <person name="Ohm R.A."/>
            <person name="Kuo A."/>
            <person name="Krutzmann J."/>
            <person name="Morin E."/>
            <person name="Arend M."/>
            <person name="Barry K.W."/>
            <person name="Binder M."/>
            <person name="Choi C."/>
            <person name="Clum A."/>
            <person name="Copeland A."/>
            <person name="Grisel N."/>
            <person name="Haridas S."/>
            <person name="Kipfer T."/>
            <person name="LaButti K."/>
            <person name="Lindquist E."/>
            <person name="Lipzen A."/>
            <person name="Maire R."/>
            <person name="Meier B."/>
            <person name="Mihaltcheva S."/>
            <person name="Molinier V."/>
            <person name="Murat C."/>
            <person name="Poggeler S."/>
            <person name="Quandt C.A."/>
            <person name="Sperisen C."/>
            <person name="Tritt A."/>
            <person name="Tisserant E."/>
            <person name="Crous P.W."/>
            <person name="Henrissat B."/>
            <person name="Nehls U."/>
            <person name="Egli S."/>
            <person name="Spatafora J.W."/>
            <person name="Grigoriev I.V."/>
            <person name="Martin F.M."/>
        </authorList>
    </citation>
    <scope>NUCLEOTIDE SEQUENCE [LARGE SCALE GENOMIC DNA]</scope>
    <source>
        <strain evidence="2 3">CBS 459.81</strain>
    </source>
</reference>